<protein>
    <submittedName>
        <fullName evidence="2">Uncharacterized protein</fullName>
    </submittedName>
</protein>
<dbReference type="OrthoDB" id="3100060at2759"/>
<reference evidence="3" key="2">
    <citation type="submission" date="2015-01" db="EMBL/GenBank/DDBJ databases">
        <title>Evolutionary Origins and Diversification of the Mycorrhizal Mutualists.</title>
        <authorList>
            <consortium name="DOE Joint Genome Institute"/>
            <consortium name="Mycorrhizal Genomics Consortium"/>
            <person name="Kohler A."/>
            <person name="Kuo A."/>
            <person name="Nagy L.G."/>
            <person name="Floudas D."/>
            <person name="Copeland A."/>
            <person name="Barry K.W."/>
            <person name="Cichocki N."/>
            <person name="Veneault-Fourrey C."/>
            <person name="LaButti K."/>
            <person name="Lindquist E.A."/>
            <person name="Lipzen A."/>
            <person name="Lundell T."/>
            <person name="Morin E."/>
            <person name="Murat C."/>
            <person name="Riley R."/>
            <person name="Ohm R."/>
            <person name="Sun H."/>
            <person name="Tunlid A."/>
            <person name="Henrissat B."/>
            <person name="Grigoriev I.V."/>
            <person name="Hibbett D.S."/>
            <person name="Martin F."/>
        </authorList>
    </citation>
    <scope>NUCLEOTIDE SEQUENCE [LARGE SCALE GENOMIC DNA]</scope>
    <source>
        <strain evidence="3">LaAM-08-1</strain>
    </source>
</reference>
<gene>
    <name evidence="2" type="ORF">K443DRAFT_613902</name>
</gene>
<name>A0A0C9WKT0_9AGAR</name>
<dbReference type="Proteomes" id="UP000054477">
    <property type="component" value="Unassembled WGS sequence"/>
</dbReference>
<organism evidence="2 3">
    <name type="scientific">Laccaria amethystina LaAM-08-1</name>
    <dbReference type="NCBI Taxonomy" id="1095629"/>
    <lineage>
        <taxon>Eukaryota</taxon>
        <taxon>Fungi</taxon>
        <taxon>Dikarya</taxon>
        <taxon>Basidiomycota</taxon>
        <taxon>Agaricomycotina</taxon>
        <taxon>Agaricomycetes</taxon>
        <taxon>Agaricomycetidae</taxon>
        <taxon>Agaricales</taxon>
        <taxon>Agaricineae</taxon>
        <taxon>Hydnangiaceae</taxon>
        <taxon>Laccaria</taxon>
    </lineage>
</organism>
<accession>A0A0C9WKT0</accession>
<evidence type="ECO:0000256" key="1">
    <source>
        <dbReference type="SAM" id="MobiDB-lite"/>
    </source>
</evidence>
<dbReference type="EMBL" id="KN839477">
    <property type="protein sequence ID" value="KIJ89720.1"/>
    <property type="molecule type" value="Genomic_DNA"/>
</dbReference>
<feature type="region of interest" description="Disordered" evidence="1">
    <location>
        <begin position="25"/>
        <end position="49"/>
    </location>
</feature>
<reference evidence="2 3" key="1">
    <citation type="submission" date="2014-04" db="EMBL/GenBank/DDBJ databases">
        <authorList>
            <consortium name="DOE Joint Genome Institute"/>
            <person name="Kuo A."/>
            <person name="Kohler A."/>
            <person name="Nagy L.G."/>
            <person name="Floudas D."/>
            <person name="Copeland A."/>
            <person name="Barry K.W."/>
            <person name="Cichocki N."/>
            <person name="Veneault-Fourrey C."/>
            <person name="LaButti K."/>
            <person name="Lindquist E.A."/>
            <person name="Lipzen A."/>
            <person name="Lundell T."/>
            <person name="Morin E."/>
            <person name="Murat C."/>
            <person name="Sun H."/>
            <person name="Tunlid A."/>
            <person name="Henrissat B."/>
            <person name="Grigoriev I.V."/>
            <person name="Hibbett D.S."/>
            <person name="Martin F."/>
            <person name="Nordberg H.P."/>
            <person name="Cantor M.N."/>
            <person name="Hua S.X."/>
        </authorList>
    </citation>
    <scope>NUCLEOTIDE SEQUENCE [LARGE SCALE GENOMIC DNA]</scope>
    <source>
        <strain evidence="2 3">LaAM-08-1</strain>
    </source>
</reference>
<proteinExistence type="predicted"/>
<dbReference type="AlphaFoldDB" id="A0A0C9WKT0"/>
<evidence type="ECO:0000313" key="2">
    <source>
        <dbReference type="EMBL" id="KIJ89720.1"/>
    </source>
</evidence>
<evidence type="ECO:0000313" key="3">
    <source>
        <dbReference type="Proteomes" id="UP000054477"/>
    </source>
</evidence>
<dbReference type="HOGENOM" id="CLU_1094447_0_0_1"/>
<sequence>MEQQDPCHSFNSLPLVSPSLSEASKLTVPLPHPSTGQEDPLRLTWSSPPNQTLTDTLHGLRNEFLEFKNEARRQISTLQEKDNESCRKLSTLEEKVLQIDSQVVLFADTIHLRCMLDVWIHANGFGAASGSRTSWLNQNKKRLSNISGIPERDLEDFLERYRRLGDGKTHIVKSDGVAHAVTRVTGQLNDNNYFHFLFKSLFQHTIDDELDQEQCFFTTLDSGRDVKPSDRMKKTVKALVAV</sequence>
<keyword evidence="3" id="KW-1185">Reference proteome</keyword>